<feature type="region of interest" description="Disordered" evidence="1">
    <location>
        <begin position="60"/>
        <end position="88"/>
    </location>
</feature>
<dbReference type="EMBL" id="SPHZ02000001">
    <property type="protein sequence ID" value="KAF0934848.1"/>
    <property type="molecule type" value="Genomic_DNA"/>
</dbReference>
<reference evidence="2 3" key="1">
    <citation type="submission" date="2019-11" db="EMBL/GenBank/DDBJ databases">
        <title>Whole genome sequence of Oryza granulata.</title>
        <authorList>
            <person name="Li W."/>
        </authorList>
    </citation>
    <scope>NUCLEOTIDE SEQUENCE [LARGE SCALE GENOMIC DNA]</scope>
    <source>
        <strain evidence="3">cv. Menghai</strain>
        <tissue evidence="2">Leaf</tissue>
    </source>
</reference>
<accession>A0A6G1FD28</accession>
<proteinExistence type="predicted"/>
<dbReference type="AlphaFoldDB" id="A0A6G1FD28"/>
<comment type="caution">
    <text evidence="2">The sequence shown here is derived from an EMBL/GenBank/DDBJ whole genome shotgun (WGS) entry which is preliminary data.</text>
</comment>
<evidence type="ECO:0000256" key="1">
    <source>
        <dbReference type="SAM" id="MobiDB-lite"/>
    </source>
</evidence>
<organism evidence="2 3">
    <name type="scientific">Oryza meyeriana var. granulata</name>
    <dbReference type="NCBI Taxonomy" id="110450"/>
    <lineage>
        <taxon>Eukaryota</taxon>
        <taxon>Viridiplantae</taxon>
        <taxon>Streptophyta</taxon>
        <taxon>Embryophyta</taxon>
        <taxon>Tracheophyta</taxon>
        <taxon>Spermatophyta</taxon>
        <taxon>Magnoliopsida</taxon>
        <taxon>Liliopsida</taxon>
        <taxon>Poales</taxon>
        <taxon>Poaceae</taxon>
        <taxon>BOP clade</taxon>
        <taxon>Oryzoideae</taxon>
        <taxon>Oryzeae</taxon>
        <taxon>Oryzinae</taxon>
        <taxon>Oryza</taxon>
        <taxon>Oryza meyeriana</taxon>
    </lineage>
</organism>
<feature type="region of interest" description="Disordered" evidence="1">
    <location>
        <begin position="101"/>
        <end position="163"/>
    </location>
</feature>
<feature type="compositionally biased region" description="Polar residues" evidence="1">
    <location>
        <begin position="65"/>
        <end position="76"/>
    </location>
</feature>
<gene>
    <name evidence="2" type="ORF">E2562_028852</name>
</gene>
<dbReference type="Proteomes" id="UP000479710">
    <property type="component" value="Unassembled WGS sequence"/>
</dbReference>
<protein>
    <submittedName>
        <fullName evidence="2">Uncharacterized protein</fullName>
    </submittedName>
</protein>
<name>A0A6G1FD28_9ORYZ</name>
<evidence type="ECO:0000313" key="3">
    <source>
        <dbReference type="Proteomes" id="UP000479710"/>
    </source>
</evidence>
<sequence>MATPSSPTSISVRPFAGSAIALPLTPSSVLGAAPPLLRALHPPAATPPVLSVADCNTKEVKERGTSTGKEATTLHQSPDLRKDGEESLETISEVGALAVSRDLAPPISSWPDPEGDCKDSRADAGSNQMRNAEADGKRRSEPLPGVDLAQAREAAADKATLGE</sequence>
<keyword evidence="3" id="KW-1185">Reference proteome</keyword>
<feature type="compositionally biased region" description="Basic and acidic residues" evidence="1">
    <location>
        <begin position="132"/>
        <end position="141"/>
    </location>
</feature>
<evidence type="ECO:0000313" key="2">
    <source>
        <dbReference type="EMBL" id="KAF0934848.1"/>
    </source>
</evidence>